<keyword evidence="2" id="KW-1185">Reference proteome</keyword>
<sequence>MSRHSITSPTRSTKIRALLSGGLVLGLGAGLTMATWTDRAFVEGAFATSGFNILALTDPAEGWVEADVDTEAATLGFDLPLAGELQPGSVVYAPVSLRTDDGSEAAEVRLGAATLAEGDPALFDALTYTLARTSQCDADGVAAASVAREAIAEGLHLDVAPTPSFTLAADAGDEVDLCYAVRLPNHINDLSLAGTSASARWEFTAEAVTS</sequence>
<reference evidence="1" key="1">
    <citation type="submission" date="2023-02" db="EMBL/GenBank/DDBJ databases">
        <title>Georgenia sp.10Sc9-8, isolated from a soil sample collected from the Taklamakan desert.</title>
        <authorList>
            <person name="Liu S."/>
        </authorList>
    </citation>
    <scope>NUCLEOTIDE SEQUENCE</scope>
    <source>
        <strain evidence="1">10Sc9-8</strain>
    </source>
</reference>
<organism evidence="1 2">
    <name type="scientific">Georgenia halotolerans</name>
    <dbReference type="NCBI Taxonomy" id="3028317"/>
    <lineage>
        <taxon>Bacteria</taxon>
        <taxon>Bacillati</taxon>
        <taxon>Actinomycetota</taxon>
        <taxon>Actinomycetes</taxon>
        <taxon>Micrococcales</taxon>
        <taxon>Bogoriellaceae</taxon>
        <taxon>Georgenia</taxon>
    </lineage>
</organism>
<dbReference type="NCBIfam" id="TIGR04088">
    <property type="entry name" value="cognate_SipW"/>
    <property type="match status" value="1"/>
</dbReference>
<proteinExistence type="predicted"/>
<evidence type="ECO:0000313" key="1">
    <source>
        <dbReference type="EMBL" id="MDD9207996.1"/>
    </source>
</evidence>
<gene>
    <name evidence="1" type="ORF">PU560_16215</name>
</gene>
<name>A0ABT5U0Y3_9MICO</name>
<protein>
    <submittedName>
        <fullName evidence="1">SipW-dependent-type signal peptide-containing protein</fullName>
    </submittedName>
</protein>
<comment type="caution">
    <text evidence="1">The sequence shown here is derived from an EMBL/GenBank/DDBJ whole genome shotgun (WGS) entry which is preliminary data.</text>
</comment>
<evidence type="ECO:0000313" key="2">
    <source>
        <dbReference type="Proteomes" id="UP001165561"/>
    </source>
</evidence>
<dbReference type="Proteomes" id="UP001165561">
    <property type="component" value="Unassembled WGS sequence"/>
</dbReference>
<dbReference type="EMBL" id="JARACI010001180">
    <property type="protein sequence ID" value="MDD9207996.1"/>
    <property type="molecule type" value="Genomic_DNA"/>
</dbReference>
<accession>A0ABT5U0Y3</accession>
<dbReference type="InterPro" id="IPR023833">
    <property type="entry name" value="Signal_pept_SipW-depend-type"/>
</dbReference>